<feature type="non-terminal residue" evidence="1">
    <location>
        <position position="94"/>
    </location>
</feature>
<comment type="caution">
    <text evidence="1">The sequence shown here is derived from an EMBL/GenBank/DDBJ whole genome shotgun (WGS) entry which is preliminary data.</text>
</comment>
<organism evidence="1 2">
    <name type="scientific">Acaulospora morrowiae</name>
    <dbReference type="NCBI Taxonomy" id="94023"/>
    <lineage>
        <taxon>Eukaryota</taxon>
        <taxon>Fungi</taxon>
        <taxon>Fungi incertae sedis</taxon>
        <taxon>Mucoromycota</taxon>
        <taxon>Glomeromycotina</taxon>
        <taxon>Glomeromycetes</taxon>
        <taxon>Diversisporales</taxon>
        <taxon>Acaulosporaceae</taxon>
        <taxon>Acaulospora</taxon>
    </lineage>
</organism>
<reference evidence="1" key="1">
    <citation type="submission" date="2021-06" db="EMBL/GenBank/DDBJ databases">
        <authorList>
            <person name="Kallberg Y."/>
            <person name="Tangrot J."/>
            <person name="Rosling A."/>
        </authorList>
    </citation>
    <scope>NUCLEOTIDE SEQUENCE</scope>
    <source>
        <strain evidence="1">CL551</strain>
    </source>
</reference>
<sequence length="94" mass="10873">MSEVLPDHKTITIIYHFSDSQTIKHQIKFHESSTFDVIRKTIAASFNLTDFVLYENEVIIPHTYDALFHGKTYEIRCPGHESRGQEGDYSNLKA</sequence>
<dbReference type="AlphaFoldDB" id="A0A9N9DNE6"/>
<dbReference type="EMBL" id="CAJVPV010009841">
    <property type="protein sequence ID" value="CAG8645688.1"/>
    <property type="molecule type" value="Genomic_DNA"/>
</dbReference>
<name>A0A9N9DNE6_9GLOM</name>
<gene>
    <name evidence="1" type="ORF">AMORRO_LOCUS9724</name>
</gene>
<keyword evidence="2" id="KW-1185">Reference proteome</keyword>
<accession>A0A9N9DNE6</accession>
<dbReference type="Proteomes" id="UP000789342">
    <property type="component" value="Unassembled WGS sequence"/>
</dbReference>
<proteinExistence type="predicted"/>
<evidence type="ECO:0000313" key="1">
    <source>
        <dbReference type="EMBL" id="CAG8645688.1"/>
    </source>
</evidence>
<protein>
    <submittedName>
        <fullName evidence="1">15555_t:CDS:1</fullName>
    </submittedName>
</protein>
<evidence type="ECO:0000313" key="2">
    <source>
        <dbReference type="Proteomes" id="UP000789342"/>
    </source>
</evidence>